<dbReference type="OrthoDB" id="8605946at2"/>
<organism evidence="1 2">
    <name type="scientific">Neisseria canis</name>
    <dbReference type="NCBI Taxonomy" id="493"/>
    <lineage>
        <taxon>Bacteria</taxon>
        <taxon>Pseudomonadati</taxon>
        <taxon>Pseudomonadota</taxon>
        <taxon>Betaproteobacteria</taxon>
        <taxon>Neisseriales</taxon>
        <taxon>Neisseriaceae</taxon>
        <taxon>Neisseria</taxon>
    </lineage>
</organism>
<dbReference type="AlphaFoldDB" id="A0A448D9M2"/>
<evidence type="ECO:0000313" key="1">
    <source>
        <dbReference type="EMBL" id="VEF02350.1"/>
    </source>
</evidence>
<protein>
    <submittedName>
        <fullName evidence="1">Uncharacterized protein</fullName>
    </submittedName>
</protein>
<proteinExistence type="predicted"/>
<gene>
    <name evidence="1" type="ORF">NCTC10296_01748</name>
</gene>
<reference evidence="1 2" key="1">
    <citation type="submission" date="2018-12" db="EMBL/GenBank/DDBJ databases">
        <authorList>
            <consortium name="Pathogen Informatics"/>
        </authorList>
    </citation>
    <scope>NUCLEOTIDE SEQUENCE [LARGE SCALE GENOMIC DNA]</scope>
    <source>
        <strain evidence="1 2">NCTC10296</strain>
    </source>
</reference>
<dbReference type="EMBL" id="LR134313">
    <property type="protein sequence ID" value="VEF02350.1"/>
    <property type="molecule type" value="Genomic_DNA"/>
</dbReference>
<keyword evidence="2" id="KW-1185">Reference proteome</keyword>
<dbReference type="KEGG" id="nci:NCTC10296_01748"/>
<name>A0A448D9M2_9NEIS</name>
<dbReference type="Proteomes" id="UP000279284">
    <property type="component" value="Chromosome"/>
</dbReference>
<evidence type="ECO:0000313" key="2">
    <source>
        <dbReference type="Proteomes" id="UP000279284"/>
    </source>
</evidence>
<dbReference type="RefSeq" id="WP_085415780.1">
    <property type="nucleotide sequence ID" value="NZ_CAUJPY010000032.1"/>
</dbReference>
<accession>A0A448D9M2</accession>
<sequence>MNEIEFEKLHDALRRFKNIHPRWGSILVFLIGRCDGFVETMTLDGEKTNEYLMEKTLELLNSLPEDATDSVITDLIAGEFDGWYMTALGHDDSWDLTKQSYQNWTKSNHISEALISSQPHIPFIQARSYLNCLLGQEYS</sequence>